<dbReference type="Proteomes" id="UP001595834">
    <property type="component" value="Unassembled WGS sequence"/>
</dbReference>
<dbReference type="RefSeq" id="WP_344371758.1">
    <property type="nucleotide sequence ID" value="NZ_BAAASQ010000004.1"/>
</dbReference>
<accession>A0ABV9UT25</accession>
<gene>
    <name evidence="1" type="ORF">ACFPFX_19635</name>
</gene>
<keyword evidence="2" id="KW-1185">Reference proteome</keyword>
<proteinExistence type="predicted"/>
<sequence length="221" mass="24365">MDDQTYDKAYHGWRASLTTLMGDPALLARWQERRFQFAHRVGALLAEAHGGGPAMTGPVLYGVFAAGAGLCYVGQTQEAERRLRDLPVGESHHLANTVPPELWERVIVIRWPLLIPEATADEQLLAERMGRTVCGLALEHALQVATAPPLNSRRRRMSGEWQPRNLARSRSRGAVHAQSVQSLTQLALAAWSVLAEVEMPERSPVVDIGTGRVVFPTALHQ</sequence>
<dbReference type="EMBL" id="JBHSIZ010000019">
    <property type="protein sequence ID" value="MFC4958500.1"/>
    <property type="molecule type" value="Genomic_DNA"/>
</dbReference>
<comment type="caution">
    <text evidence="1">The sequence shown here is derived from an EMBL/GenBank/DDBJ whole genome shotgun (WGS) entry which is preliminary data.</text>
</comment>
<organism evidence="1 2">
    <name type="scientific">Streptomyces mauvecolor</name>
    <dbReference type="NCBI Taxonomy" id="58345"/>
    <lineage>
        <taxon>Bacteria</taxon>
        <taxon>Bacillati</taxon>
        <taxon>Actinomycetota</taxon>
        <taxon>Actinomycetes</taxon>
        <taxon>Kitasatosporales</taxon>
        <taxon>Streptomycetaceae</taxon>
        <taxon>Streptomyces</taxon>
    </lineage>
</organism>
<name>A0ABV9UT25_9ACTN</name>
<evidence type="ECO:0000313" key="2">
    <source>
        <dbReference type="Proteomes" id="UP001595834"/>
    </source>
</evidence>
<evidence type="ECO:0000313" key="1">
    <source>
        <dbReference type="EMBL" id="MFC4958500.1"/>
    </source>
</evidence>
<protein>
    <submittedName>
        <fullName evidence="1">Uncharacterized protein</fullName>
    </submittedName>
</protein>
<reference evidence="2" key="1">
    <citation type="journal article" date="2019" name="Int. J. Syst. Evol. Microbiol.">
        <title>The Global Catalogue of Microorganisms (GCM) 10K type strain sequencing project: providing services to taxonomists for standard genome sequencing and annotation.</title>
        <authorList>
            <consortium name="The Broad Institute Genomics Platform"/>
            <consortium name="The Broad Institute Genome Sequencing Center for Infectious Disease"/>
            <person name="Wu L."/>
            <person name="Ma J."/>
        </authorList>
    </citation>
    <scope>NUCLEOTIDE SEQUENCE [LARGE SCALE GENOMIC DNA]</scope>
    <source>
        <strain evidence="2">CCM 7224</strain>
    </source>
</reference>